<accession>A0A7Z0JCY3</accession>
<organism evidence="2 3">
    <name type="scientific">Nocardiopsis aegyptia</name>
    <dbReference type="NCBI Taxonomy" id="220378"/>
    <lineage>
        <taxon>Bacteria</taxon>
        <taxon>Bacillati</taxon>
        <taxon>Actinomycetota</taxon>
        <taxon>Actinomycetes</taxon>
        <taxon>Streptosporangiales</taxon>
        <taxon>Nocardiopsidaceae</taxon>
        <taxon>Nocardiopsis</taxon>
    </lineage>
</organism>
<proteinExistence type="predicted"/>
<name>A0A7Z0JCY3_9ACTN</name>
<keyword evidence="3" id="KW-1185">Reference proteome</keyword>
<evidence type="ECO:0000313" key="2">
    <source>
        <dbReference type="EMBL" id="NYJ37756.1"/>
    </source>
</evidence>
<dbReference type="AlphaFoldDB" id="A0A7Z0JCY3"/>
<dbReference type="EMBL" id="JACCFS010000001">
    <property type="protein sequence ID" value="NYJ37756.1"/>
    <property type="molecule type" value="Genomic_DNA"/>
</dbReference>
<dbReference type="Proteomes" id="UP000572051">
    <property type="component" value="Unassembled WGS sequence"/>
</dbReference>
<comment type="caution">
    <text evidence="2">The sequence shown here is derived from an EMBL/GenBank/DDBJ whole genome shotgun (WGS) entry which is preliminary data.</text>
</comment>
<sequence length="31" mass="3299">MACASLMMSSPIDPTDDVTPAVEELDEETAE</sequence>
<gene>
    <name evidence="2" type="ORF">HNR10_005637</name>
</gene>
<evidence type="ECO:0000313" key="3">
    <source>
        <dbReference type="Proteomes" id="UP000572051"/>
    </source>
</evidence>
<protein>
    <submittedName>
        <fullName evidence="2">Uncharacterized protein</fullName>
    </submittedName>
</protein>
<reference evidence="2 3" key="1">
    <citation type="submission" date="2020-07" db="EMBL/GenBank/DDBJ databases">
        <title>Sequencing the genomes of 1000 actinobacteria strains.</title>
        <authorList>
            <person name="Klenk H.-P."/>
        </authorList>
    </citation>
    <scope>NUCLEOTIDE SEQUENCE [LARGE SCALE GENOMIC DNA]</scope>
    <source>
        <strain evidence="2 3">DSM 44442</strain>
    </source>
</reference>
<evidence type="ECO:0000256" key="1">
    <source>
        <dbReference type="SAM" id="MobiDB-lite"/>
    </source>
</evidence>
<feature type="region of interest" description="Disordered" evidence="1">
    <location>
        <begin position="1"/>
        <end position="31"/>
    </location>
</feature>